<sequence length="109" mass="12506">MIPEHDIYSAIADPTRRRVIAMLAREDLPAGAVAHRIDGMSRPAVVKHLNILRRSGIVITEKQGRQRINRLNPAALQDLKAWVAEIDRFWETRLTRLKDLIESEEWSDG</sequence>
<dbReference type="RefSeq" id="WP_121937507.1">
    <property type="nucleotide sequence ID" value="NZ_REFR01000009.1"/>
</dbReference>
<reference evidence="2 3" key="1">
    <citation type="submission" date="2018-10" db="EMBL/GenBank/DDBJ databases">
        <title>Genomic Encyclopedia of Archaeal and Bacterial Type Strains, Phase II (KMG-II): from individual species to whole genera.</title>
        <authorList>
            <person name="Goeker M."/>
        </authorList>
    </citation>
    <scope>NUCLEOTIDE SEQUENCE [LARGE SCALE GENOMIC DNA]</scope>
    <source>
        <strain evidence="2 3">DSM 25217</strain>
    </source>
</reference>
<dbReference type="PRINTS" id="PR00778">
    <property type="entry name" value="HTHARSR"/>
</dbReference>
<dbReference type="InterPro" id="IPR001845">
    <property type="entry name" value="HTH_ArsR_DNA-bd_dom"/>
</dbReference>
<proteinExistence type="predicted"/>
<accession>A0A3M0CTM9</accession>
<name>A0A3M0CTM9_9PROT</name>
<dbReference type="PROSITE" id="PS50987">
    <property type="entry name" value="HTH_ARSR_2"/>
    <property type="match status" value="1"/>
</dbReference>
<dbReference type="Pfam" id="PF12840">
    <property type="entry name" value="HTH_20"/>
    <property type="match status" value="1"/>
</dbReference>
<evidence type="ECO:0000313" key="2">
    <source>
        <dbReference type="EMBL" id="RMB12325.1"/>
    </source>
</evidence>
<dbReference type="CDD" id="cd00090">
    <property type="entry name" value="HTH_ARSR"/>
    <property type="match status" value="1"/>
</dbReference>
<dbReference type="GO" id="GO:0003700">
    <property type="term" value="F:DNA-binding transcription factor activity"/>
    <property type="evidence" value="ECO:0007669"/>
    <property type="project" value="InterPro"/>
</dbReference>
<evidence type="ECO:0000313" key="3">
    <source>
        <dbReference type="Proteomes" id="UP000271227"/>
    </source>
</evidence>
<dbReference type="FunCoup" id="A0A3M0CTM9">
    <property type="interactions" value="244"/>
</dbReference>
<dbReference type="EMBL" id="REFR01000009">
    <property type="protein sequence ID" value="RMB12325.1"/>
    <property type="molecule type" value="Genomic_DNA"/>
</dbReference>
<dbReference type="Gene3D" id="1.10.10.10">
    <property type="entry name" value="Winged helix-like DNA-binding domain superfamily/Winged helix DNA-binding domain"/>
    <property type="match status" value="1"/>
</dbReference>
<dbReference type="InterPro" id="IPR036388">
    <property type="entry name" value="WH-like_DNA-bd_sf"/>
</dbReference>
<dbReference type="InterPro" id="IPR036390">
    <property type="entry name" value="WH_DNA-bd_sf"/>
</dbReference>
<feature type="domain" description="HTH arsR-type" evidence="1">
    <location>
        <begin position="1"/>
        <end position="91"/>
    </location>
</feature>
<protein>
    <submittedName>
        <fullName evidence="2">ArsR family transcriptional regulator</fullName>
    </submittedName>
</protein>
<dbReference type="PANTHER" id="PTHR38600:SF2">
    <property type="entry name" value="SLL0088 PROTEIN"/>
    <property type="match status" value="1"/>
</dbReference>
<dbReference type="OrthoDB" id="9790747at2"/>
<dbReference type="AlphaFoldDB" id="A0A3M0CTM9"/>
<dbReference type="InParanoid" id="A0A3M0CTM9"/>
<dbReference type="PANTHER" id="PTHR38600">
    <property type="entry name" value="TRANSCRIPTIONAL REGULATORY PROTEIN"/>
    <property type="match status" value="1"/>
</dbReference>
<dbReference type="Proteomes" id="UP000271227">
    <property type="component" value="Unassembled WGS sequence"/>
</dbReference>
<dbReference type="InterPro" id="IPR011991">
    <property type="entry name" value="ArsR-like_HTH"/>
</dbReference>
<organism evidence="2 3">
    <name type="scientific">Eilatimonas milleporae</name>
    <dbReference type="NCBI Taxonomy" id="911205"/>
    <lineage>
        <taxon>Bacteria</taxon>
        <taxon>Pseudomonadati</taxon>
        <taxon>Pseudomonadota</taxon>
        <taxon>Alphaproteobacteria</taxon>
        <taxon>Kordiimonadales</taxon>
        <taxon>Kordiimonadaceae</taxon>
        <taxon>Eilatimonas</taxon>
    </lineage>
</organism>
<comment type="caution">
    <text evidence="2">The sequence shown here is derived from an EMBL/GenBank/DDBJ whole genome shotgun (WGS) entry which is preliminary data.</text>
</comment>
<dbReference type="SMART" id="SM00418">
    <property type="entry name" value="HTH_ARSR"/>
    <property type="match status" value="1"/>
</dbReference>
<dbReference type="SUPFAM" id="SSF46785">
    <property type="entry name" value="Winged helix' DNA-binding domain"/>
    <property type="match status" value="1"/>
</dbReference>
<evidence type="ECO:0000259" key="1">
    <source>
        <dbReference type="PROSITE" id="PS50987"/>
    </source>
</evidence>
<dbReference type="NCBIfam" id="NF033788">
    <property type="entry name" value="HTH_metalloreg"/>
    <property type="match status" value="1"/>
</dbReference>
<keyword evidence="3" id="KW-1185">Reference proteome</keyword>
<gene>
    <name evidence="2" type="ORF">BXY39_0821</name>
</gene>